<accession>A0A919GC92</accession>
<dbReference type="Proteomes" id="UP000617734">
    <property type="component" value="Unassembled WGS sequence"/>
</dbReference>
<comment type="caution">
    <text evidence="2">The sequence shown here is derived from an EMBL/GenBank/DDBJ whole genome shotgun (WGS) entry which is preliminary data.</text>
</comment>
<sequence length="81" mass="8300">MDYTIMAMRNAVSTLALAGLLAGGALLTAPAAQASGYTYIGMYPSAAACESAGKAYVTSGQAVTYFCDTAPNTARLSVLFY</sequence>
<gene>
    <name evidence="2" type="ORF">GCM10018781_63850</name>
</gene>
<name>A0A919GC92_9ACTN</name>
<evidence type="ECO:0000313" key="3">
    <source>
        <dbReference type="Proteomes" id="UP000617734"/>
    </source>
</evidence>
<reference evidence="2" key="2">
    <citation type="submission" date="2020-09" db="EMBL/GenBank/DDBJ databases">
        <authorList>
            <person name="Sun Q."/>
            <person name="Ohkuma M."/>
        </authorList>
    </citation>
    <scope>NUCLEOTIDE SEQUENCE</scope>
    <source>
        <strain evidence="2">JCM 4646</strain>
    </source>
</reference>
<proteinExistence type="predicted"/>
<evidence type="ECO:0000313" key="2">
    <source>
        <dbReference type="EMBL" id="GHH81361.1"/>
    </source>
</evidence>
<keyword evidence="1" id="KW-0732">Signal</keyword>
<dbReference type="EMBL" id="BNBO01000052">
    <property type="protein sequence ID" value="GHH81361.1"/>
    <property type="molecule type" value="Genomic_DNA"/>
</dbReference>
<organism evidence="2 3">
    <name type="scientific">Kitasatospora indigofera</name>
    <dbReference type="NCBI Taxonomy" id="67307"/>
    <lineage>
        <taxon>Bacteria</taxon>
        <taxon>Bacillati</taxon>
        <taxon>Actinomycetota</taxon>
        <taxon>Actinomycetes</taxon>
        <taxon>Kitasatosporales</taxon>
        <taxon>Streptomycetaceae</taxon>
        <taxon>Kitasatospora</taxon>
    </lineage>
</organism>
<feature type="chain" id="PRO_5037918989" evidence="1">
    <location>
        <begin position="35"/>
        <end position="81"/>
    </location>
</feature>
<keyword evidence="3" id="KW-1185">Reference proteome</keyword>
<evidence type="ECO:0000256" key="1">
    <source>
        <dbReference type="SAM" id="SignalP"/>
    </source>
</evidence>
<feature type="signal peptide" evidence="1">
    <location>
        <begin position="1"/>
        <end position="34"/>
    </location>
</feature>
<dbReference type="AlphaFoldDB" id="A0A919GC92"/>
<protein>
    <submittedName>
        <fullName evidence="2">Uncharacterized protein</fullName>
    </submittedName>
</protein>
<reference evidence="2" key="1">
    <citation type="journal article" date="2014" name="Int. J. Syst. Evol. Microbiol.">
        <title>Complete genome sequence of Corynebacterium casei LMG S-19264T (=DSM 44701T), isolated from a smear-ripened cheese.</title>
        <authorList>
            <consortium name="US DOE Joint Genome Institute (JGI-PGF)"/>
            <person name="Walter F."/>
            <person name="Albersmeier A."/>
            <person name="Kalinowski J."/>
            <person name="Ruckert C."/>
        </authorList>
    </citation>
    <scope>NUCLEOTIDE SEQUENCE</scope>
    <source>
        <strain evidence="2">JCM 4646</strain>
    </source>
</reference>